<sequence>MSTTRRRALDAAVALIGTEGIRALTHGRVDAAAALPPGSTSNHFRTRAALVSGVVEWLATQERADAGLPDIGSADDFIDTLSRMIELQSGPLAARTRARYALFLEADEDAARPLREQRLGMEAWVRGILTQLGGDAAAPRTALVMAAGDGLLLHRVTVDPHAPIREVIARAVHAALDD</sequence>
<proteinExistence type="predicted"/>
<name>A0A0F0KW95_9MICO</name>
<accession>A0A0F0KW95</accession>
<dbReference type="InterPro" id="IPR001647">
    <property type="entry name" value="HTH_TetR"/>
</dbReference>
<dbReference type="EMBL" id="JYIT01000076">
    <property type="protein sequence ID" value="KJL23521.1"/>
    <property type="molecule type" value="Genomic_DNA"/>
</dbReference>
<dbReference type="PROSITE" id="PS50977">
    <property type="entry name" value="HTH_TETR_2"/>
    <property type="match status" value="1"/>
</dbReference>
<dbReference type="InterPro" id="IPR041583">
    <property type="entry name" value="TetR_C_31"/>
</dbReference>
<feature type="DNA-binding region" description="H-T-H motif" evidence="2">
    <location>
        <begin position="25"/>
        <end position="44"/>
    </location>
</feature>
<protein>
    <recommendedName>
        <fullName evidence="3">HTH tetR-type domain-containing protein</fullName>
    </recommendedName>
</protein>
<dbReference type="AlphaFoldDB" id="A0A0F0KW95"/>
<keyword evidence="5" id="KW-1185">Reference proteome</keyword>
<evidence type="ECO:0000256" key="2">
    <source>
        <dbReference type="PROSITE-ProRule" id="PRU00335"/>
    </source>
</evidence>
<feature type="domain" description="HTH tetR-type" evidence="3">
    <location>
        <begin position="2"/>
        <end position="62"/>
    </location>
</feature>
<dbReference type="PATRIC" id="fig|582680.7.peg.1987"/>
<dbReference type="InterPro" id="IPR009057">
    <property type="entry name" value="Homeodomain-like_sf"/>
</dbReference>
<comment type="caution">
    <text evidence="4">The sequence shown here is derived from an EMBL/GenBank/DDBJ whole genome shotgun (WGS) entry which is preliminary data.</text>
</comment>
<organism evidence="4 5">
    <name type="scientific">Microbacterium azadirachtae</name>
    <dbReference type="NCBI Taxonomy" id="582680"/>
    <lineage>
        <taxon>Bacteria</taxon>
        <taxon>Bacillati</taxon>
        <taxon>Actinomycetota</taxon>
        <taxon>Actinomycetes</taxon>
        <taxon>Micrococcales</taxon>
        <taxon>Microbacteriaceae</taxon>
        <taxon>Microbacterium</taxon>
    </lineage>
</organism>
<dbReference type="OrthoDB" id="7506349at2"/>
<evidence type="ECO:0000313" key="5">
    <source>
        <dbReference type="Proteomes" id="UP000033448"/>
    </source>
</evidence>
<evidence type="ECO:0000313" key="4">
    <source>
        <dbReference type="EMBL" id="KJL23521.1"/>
    </source>
</evidence>
<dbReference type="SUPFAM" id="SSF46689">
    <property type="entry name" value="Homeodomain-like"/>
    <property type="match status" value="1"/>
</dbReference>
<keyword evidence="1 2" id="KW-0238">DNA-binding</keyword>
<evidence type="ECO:0000256" key="1">
    <source>
        <dbReference type="ARBA" id="ARBA00023125"/>
    </source>
</evidence>
<dbReference type="Gene3D" id="1.10.357.10">
    <property type="entry name" value="Tetracycline Repressor, domain 2"/>
    <property type="match status" value="1"/>
</dbReference>
<dbReference type="RefSeq" id="WP_045250696.1">
    <property type="nucleotide sequence ID" value="NZ_CP099706.1"/>
</dbReference>
<dbReference type="Proteomes" id="UP000033448">
    <property type="component" value="Unassembled WGS sequence"/>
</dbReference>
<dbReference type="GO" id="GO:0003677">
    <property type="term" value="F:DNA binding"/>
    <property type="evidence" value="ECO:0007669"/>
    <property type="project" value="UniProtKB-UniRule"/>
</dbReference>
<reference evidence="4 5" key="1">
    <citation type="submission" date="2015-02" db="EMBL/GenBank/DDBJ databases">
        <title>Draft genome sequences of ten Microbacterium spp. with emphasis on heavy metal contaminated environments.</title>
        <authorList>
            <person name="Corretto E."/>
        </authorList>
    </citation>
    <scope>NUCLEOTIDE SEQUENCE [LARGE SCALE GENOMIC DNA]</scope>
    <source>
        <strain evidence="4 5">DSM 23848</strain>
    </source>
</reference>
<evidence type="ECO:0000259" key="3">
    <source>
        <dbReference type="PROSITE" id="PS50977"/>
    </source>
</evidence>
<dbReference type="Pfam" id="PF17940">
    <property type="entry name" value="TetR_C_31"/>
    <property type="match status" value="1"/>
</dbReference>
<gene>
    <name evidence="4" type="ORF">RL72_01941</name>
</gene>